<keyword evidence="2" id="KW-1185">Reference proteome</keyword>
<gene>
    <name evidence="1" type="ORF">O6H91_01G008500</name>
</gene>
<dbReference type="Proteomes" id="UP001162992">
    <property type="component" value="Chromosome 1"/>
</dbReference>
<name>A0ACC2EN14_DIPCM</name>
<organism evidence="1 2">
    <name type="scientific">Diphasiastrum complanatum</name>
    <name type="common">Issler's clubmoss</name>
    <name type="synonym">Lycopodium complanatum</name>
    <dbReference type="NCBI Taxonomy" id="34168"/>
    <lineage>
        <taxon>Eukaryota</taxon>
        <taxon>Viridiplantae</taxon>
        <taxon>Streptophyta</taxon>
        <taxon>Embryophyta</taxon>
        <taxon>Tracheophyta</taxon>
        <taxon>Lycopodiopsida</taxon>
        <taxon>Lycopodiales</taxon>
        <taxon>Lycopodiaceae</taxon>
        <taxon>Lycopodioideae</taxon>
        <taxon>Diphasiastrum</taxon>
    </lineage>
</organism>
<accession>A0ACC2EN14</accession>
<proteinExistence type="predicted"/>
<sequence>MNTYGFTGYSAAGSVVGLLYLVGGGGGTQVAGSLAWAEVYDPLADKWSVVPSPVERRERLMTGCATLDKKFFAVAATGGVVFDPASASWNAISAALHKSWRGRAAVVKGILFSPDYSGKIIGYDLAKDDWQELEGVQLRLPKLTSLCAVSDKLYVLGERPLRGRASELAVVAVEVE</sequence>
<reference evidence="2" key="1">
    <citation type="journal article" date="2024" name="Proc. Natl. Acad. Sci. U.S.A.">
        <title>Extraordinary preservation of gene collinearity over three hundred million years revealed in homosporous lycophytes.</title>
        <authorList>
            <person name="Li C."/>
            <person name="Wickell D."/>
            <person name="Kuo L.Y."/>
            <person name="Chen X."/>
            <person name="Nie B."/>
            <person name="Liao X."/>
            <person name="Peng D."/>
            <person name="Ji J."/>
            <person name="Jenkins J."/>
            <person name="Williams M."/>
            <person name="Shu S."/>
            <person name="Plott C."/>
            <person name="Barry K."/>
            <person name="Rajasekar S."/>
            <person name="Grimwood J."/>
            <person name="Han X."/>
            <person name="Sun S."/>
            <person name="Hou Z."/>
            <person name="He W."/>
            <person name="Dai G."/>
            <person name="Sun C."/>
            <person name="Schmutz J."/>
            <person name="Leebens-Mack J.H."/>
            <person name="Li F.W."/>
            <person name="Wang L."/>
        </authorList>
    </citation>
    <scope>NUCLEOTIDE SEQUENCE [LARGE SCALE GENOMIC DNA]</scope>
    <source>
        <strain evidence="2">cv. PW_Plant_1</strain>
    </source>
</reference>
<evidence type="ECO:0000313" key="1">
    <source>
        <dbReference type="EMBL" id="KAJ7567815.1"/>
    </source>
</evidence>
<dbReference type="EMBL" id="CM055092">
    <property type="protein sequence ID" value="KAJ7567815.1"/>
    <property type="molecule type" value="Genomic_DNA"/>
</dbReference>
<comment type="caution">
    <text evidence="1">The sequence shown here is derived from an EMBL/GenBank/DDBJ whole genome shotgun (WGS) entry which is preliminary data.</text>
</comment>
<protein>
    <submittedName>
        <fullName evidence="1">Uncharacterized protein</fullName>
    </submittedName>
</protein>
<evidence type="ECO:0000313" key="2">
    <source>
        <dbReference type="Proteomes" id="UP001162992"/>
    </source>
</evidence>